<reference evidence="1" key="1">
    <citation type="submission" date="2019-04" db="EMBL/GenBank/DDBJ databases">
        <title>Microbes associate with the intestines of laboratory mice.</title>
        <authorList>
            <person name="Navarre W."/>
            <person name="Wong E."/>
            <person name="Huang K."/>
            <person name="Tropini C."/>
            <person name="Ng K."/>
            <person name="Yu B."/>
        </authorList>
    </citation>
    <scope>NUCLEOTIDE SEQUENCE</scope>
    <source>
        <strain evidence="1">NM09_H32</strain>
    </source>
</reference>
<dbReference type="Proteomes" id="UP000308836">
    <property type="component" value="Unassembled WGS sequence"/>
</dbReference>
<comment type="caution">
    <text evidence="1">The sequence shown here is derived from an EMBL/GenBank/DDBJ whole genome shotgun (WGS) entry which is preliminary data.</text>
</comment>
<dbReference type="EMBL" id="SRYG01000002">
    <property type="protein sequence ID" value="TGY67016.1"/>
    <property type="molecule type" value="Genomic_DNA"/>
</dbReference>
<name>A0AC61R9V8_9FIRM</name>
<sequence>MVNESDLRLDYLVDPSIQLYQDPNHFCLNTDTRLLAQFMRIKKGESVLDIGTNNAALLVYASRFSCSKLIGVEVLPESFEVAQLNVRRFIDGEVELINAPIQRVEHEPVDVVVSNPPFFELKEMHPDTRLDLRAKGRFELNCTLEELVASAGRLLKSNGRFYLVHRPDRIFEIFAALHACRFSVKRMQVAYDRRSKGAKSLLIEAIKEGHTKTTIEDSLWI</sequence>
<accession>A0AC61R9V8</accession>
<organism evidence="1 2">
    <name type="scientific">Dubosiella muris</name>
    <dbReference type="NCBI Taxonomy" id="3038133"/>
    <lineage>
        <taxon>Bacteria</taxon>
        <taxon>Bacillati</taxon>
        <taxon>Bacillota</taxon>
        <taxon>Erysipelotrichia</taxon>
        <taxon>Erysipelotrichales</taxon>
        <taxon>Erysipelotrichaceae</taxon>
        <taxon>Dubosiella</taxon>
    </lineage>
</organism>
<keyword evidence="1" id="KW-0808">Transferase</keyword>
<evidence type="ECO:0000313" key="1">
    <source>
        <dbReference type="EMBL" id="TGY67016.1"/>
    </source>
</evidence>
<proteinExistence type="predicted"/>
<protein>
    <submittedName>
        <fullName evidence="1">Methyltransferase</fullName>
    </submittedName>
</protein>
<keyword evidence="2" id="KW-1185">Reference proteome</keyword>
<keyword evidence="1" id="KW-0489">Methyltransferase</keyword>
<evidence type="ECO:0000313" key="2">
    <source>
        <dbReference type="Proteomes" id="UP000308836"/>
    </source>
</evidence>
<gene>
    <name evidence="1" type="ORF">E5336_00970</name>
</gene>